<reference evidence="5" key="1">
    <citation type="submission" date="2011-11" db="EMBL/GenBank/DDBJ databases">
        <title>The Genome Sequence of Fusarium oxysporum PHW808.</title>
        <authorList>
            <consortium name="The Broad Institute Genome Sequencing Platform"/>
            <person name="Ma L.-J."/>
            <person name="Gale L.R."/>
            <person name="Schwartz D.C."/>
            <person name="Zhou S."/>
            <person name="Corby-Kistler H."/>
            <person name="Young S.K."/>
            <person name="Zeng Q."/>
            <person name="Gargeya S."/>
            <person name="Fitzgerald M."/>
            <person name="Haas B."/>
            <person name="Abouelleil A."/>
            <person name="Alvarado L."/>
            <person name="Arachchi H.M."/>
            <person name="Berlin A."/>
            <person name="Brown A."/>
            <person name="Chapman S.B."/>
            <person name="Chen Z."/>
            <person name="Dunbar C."/>
            <person name="Freedman E."/>
            <person name="Gearin G."/>
            <person name="Goldberg J."/>
            <person name="Griggs A."/>
            <person name="Gujja S."/>
            <person name="Heiman D."/>
            <person name="Howarth C."/>
            <person name="Larson L."/>
            <person name="Lui A."/>
            <person name="MacDonald P.J.P."/>
            <person name="Montmayeur A."/>
            <person name="Murphy C."/>
            <person name="Neiman D."/>
            <person name="Pearson M."/>
            <person name="Priest M."/>
            <person name="Roberts A."/>
            <person name="Saif S."/>
            <person name="Shea T."/>
            <person name="Shenoy N."/>
            <person name="Sisk P."/>
            <person name="Stolte C."/>
            <person name="Sykes S."/>
            <person name="Wortman J."/>
            <person name="Nusbaum C."/>
            <person name="Birren B."/>
        </authorList>
    </citation>
    <scope>NUCLEOTIDE SEQUENCE [LARGE SCALE GENOMIC DNA]</scope>
    <source>
        <strain evidence="5">54008</strain>
    </source>
</reference>
<organism evidence="5">
    <name type="scientific">Fusarium oxysporum f. sp. conglutinans race 2 54008</name>
    <dbReference type="NCBI Taxonomy" id="1089457"/>
    <lineage>
        <taxon>Eukaryota</taxon>
        <taxon>Fungi</taxon>
        <taxon>Dikarya</taxon>
        <taxon>Ascomycota</taxon>
        <taxon>Pezizomycotina</taxon>
        <taxon>Sordariomycetes</taxon>
        <taxon>Hypocreomycetidae</taxon>
        <taxon>Hypocreales</taxon>
        <taxon>Nectriaceae</taxon>
        <taxon>Fusarium</taxon>
        <taxon>Fusarium oxysporum species complex</taxon>
    </lineage>
</organism>
<dbReference type="PANTHER" id="PTHR24123:SF33">
    <property type="entry name" value="PROTEIN HOS4"/>
    <property type="match status" value="1"/>
</dbReference>
<feature type="repeat" description="ANK" evidence="3">
    <location>
        <begin position="587"/>
        <end position="615"/>
    </location>
</feature>
<dbReference type="Pfam" id="PF14420">
    <property type="entry name" value="Clr5"/>
    <property type="match status" value="1"/>
</dbReference>
<dbReference type="OrthoDB" id="539213at2759"/>
<evidence type="ECO:0000256" key="2">
    <source>
        <dbReference type="ARBA" id="ARBA00023043"/>
    </source>
</evidence>
<feature type="domain" description="Clr5" evidence="4">
    <location>
        <begin position="10"/>
        <end position="60"/>
    </location>
</feature>
<dbReference type="AlphaFoldDB" id="X0GPS6"/>
<evidence type="ECO:0000256" key="3">
    <source>
        <dbReference type="PROSITE-ProRule" id="PRU00023"/>
    </source>
</evidence>
<dbReference type="Pfam" id="PF12796">
    <property type="entry name" value="Ank_2"/>
    <property type="match status" value="1"/>
</dbReference>
<dbReference type="PROSITE" id="PS50088">
    <property type="entry name" value="ANK_REPEAT"/>
    <property type="match status" value="4"/>
</dbReference>
<dbReference type="InterPro" id="IPR025676">
    <property type="entry name" value="Clr5_dom"/>
</dbReference>
<feature type="repeat" description="ANK" evidence="3">
    <location>
        <begin position="444"/>
        <end position="476"/>
    </location>
</feature>
<feature type="repeat" description="ANK" evidence="3">
    <location>
        <begin position="366"/>
        <end position="398"/>
    </location>
</feature>
<evidence type="ECO:0000313" key="5">
    <source>
        <dbReference type="EMBL" id="EXL65288.1"/>
    </source>
</evidence>
<protein>
    <recommendedName>
        <fullName evidence="4">Clr5 domain-containing protein</fullName>
    </recommendedName>
</protein>
<evidence type="ECO:0000259" key="4">
    <source>
        <dbReference type="Pfam" id="PF14420"/>
    </source>
</evidence>
<name>X0GPS6_FUSOX</name>
<dbReference type="SMART" id="SM00248">
    <property type="entry name" value="ANK"/>
    <property type="match status" value="8"/>
</dbReference>
<keyword evidence="1" id="KW-0677">Repeat</keyword>
<dbReference type="InterPro" id="IPR036770">
    <property type="entry name" value="Ankyrin_rpt-contain_sf"/>
</dbReference>
<evidence type="ECO:0000256" key="1">
    <source>
        <dbReference type="ARBA" id="ARBA00022737"/>
    </source>
</evidence>
<keyword evidence="2 3" id="KW-0040">ANK repeat</keyword>
<dbReference type="InterPro" id="IPR002110">
    <property type="entry name" value="Ankyrin_rpt"/>
</dbReference>
<dbReference type="PRINTS" id="PR01415">
    <property type="entry name" value="ANKYRIN"/>
</dbReference>
<proteinExistence type="predicted"/>
<gene>
    <name evidence="5" type="ORF">FOPG_18477</name>
</gene>
<dbReference type="SUPFAM" id="SSF48403">
    <property type="entry name" value="Ankyrin repeat"/>
    <property type="match status" value="2"/>
</dbReference>
<reference evidence="5" key="2">
    <citation type="submission" date="2014-03" db="EMBL/GenBank/DDBJ databases">
        <title>The Genome Annotation of Fusarium oxysporum PHW808.</title>
        <authorList>
            <consortium name="The Broad Institute Genomics Platform"/>
            <person name="Ma L.-J."/>
            <person name="Corby-Kistler H."/>
            <person name="Broz K."/>
            <person name="Gale L.R."/>
            <person name="Jonkers W."/>
            <person name="O'Donnell K."/>
            <person name="Ploetz R."/>
            <person name="Steinberg C."/>
            <person name="Schwartz D.C."/>
            <person name="VanEtten H."/>
            <person name="Zhou S."/>
            <person name="Young S.K."/>
            <person name="Zeng Q."/>
            <person name="Gargeya S."/>
            <person name="Fitzgerald M."/>
            <person name="Abouelleil A."/>
            <person name="Alvarado L."/>
            <person name="Chapman S.B."/>
            <person name="Gainer-Dewar J."/>
            <person name="Goldberg J."/>
            <person name="Griggs A."/>
            <person name="Gujja S."/>
            <person name="Hansen M."/>
            <person name="Howarth C."/>
            <person name="Imamovic A."/>
            <person name="Ireland A."/>
            <person name="Larimer J."/>
            <person name="McCowan C."/>
            <person name="Murphy C."/>
            <person name="Pearson M."/>
            <person name="Poon T.W."/>
            <person name="Priest M."/>
            <person name="Roberts A."/>
            <person name="Saif S."/>
            <person name="Shea T."/>
            <person name="Sykes S."/>
            <person name="Wortman J."/>
            <person name="Nusbaum C."/>
            <person name="Birren B."/>
        </authorList>
    </citation>
    <scope>NUCLEOTIDE SEQUENCE</scope>
    <source>
        <strain evidence="5">54008</strain>
    </source>
</reference>
<sequence length="901" mass="100131">MGTRQPQPTEAEWLRHKTAIGRLYLVEEMPLKELVGEVRNLGLAVTKAQLEYKLKLWGFRRNISGATWAIINHRIAKREREGKDSQVVYRGRRLEAKTVEKERKRHCYKSTLDKFVPVRSPSPIPATELQLAIHTPQLLEIECNWPDTLPWFKFETKLSQWLLNLRREQAFMPQVPQGLCSWPILNNLSAPGLQMTPTDTHHQVIKLAVIMRNVMPEGYPGEHTERAQLLLRGSNQERLQEYLKILFYKLSNNHLDSFNDEEWRVSMDILRGANLLDLKIDLRSSGDITISGFMTNMFRAAVQRIRDNYNINDYDDHSNYDDDSDYDDDCTIVGDSTVTEALTAVRWLLSMGQNPNIRMWDKDRDVAVTPLQSATITGCLDLVKLLLQKGADTSPISDPESLSILDSRNLPSPLELSLDEMYLRQQIPSMHIADCLLDHGASMDWDHALHLAIQRQHLNIADRLVQRGADLCIARQKTHMGAYDLRSEETAMSVAAKVGKEATEFVLNRLELDSLEKMNKIITADVFISAAEEGNDDVIRLLYEISSANLPFDKYGLTPLHAAAKHGHLSTCRLLLQLWGPCPEDVTRPSPIHLASSNGHQDVVRFFIEKGADIDSLYIKEVDDQGVFQWAWHDLHGNDKTFKFGLLTPLQLALMGISGHCHHNYGTAVRKIGCGILLIEMGAQLQGGEVVLAASEGHHGLLSTALGAGGDPNEKSDDGTTALQWTLSSSCKGSLHDQGLQWTLSSSCKGSLHDQVNVMAIVELFFKQGAILVGGEVALAILSGNLDLAALIISHGGNLADAGETGITALEAAILSQNQACIDFMLPPWSNAYDSGALCAAIETENYSCAWQLLDNRPSHSRVELDIIETTAIALAGGSGDVNILRKLLENPPSMNTALLP</sequence>
<dbReference type="Proteomes" id="UP000030676">
    <property type="component" value="Unassembled WGS sequence"/>
</dbReference>
<feature type="repeat" description="ANK" evidence="3">
    <location>
        <begin position="555"/>
        <end position="577"/>
    </location>
</feature>
<dbReference type="PANTHER" id="PTHR24123">
    <property type="entry name" value="ANKYRIN REPEAT-CONTAINING"/>
    <property type="match status" value="1"/>
</dbReference>
<dbReference type="HOGENOM" id="CLU_008198_1_0_1"/>
<accession>X0GPS6</accession>
<dbReference type="EMBL" id="KK033687">
    <property type="protein sequence ID" value="EXL65288.1"/>
    <property type="molecule type" value="Genomic_DNA"/>
</dbReference>
<dbReference type="Pfam" id="PF00023">
    <property type="entry name" value="Ank"/>
    <property type="match status" value="2"/>
</dbReference>
<dbReference type="PROSITE" id="PS50297">
    <property type="entry name" value="ANK_REP_REGION"/>
    <property type="match status" value="4"/>
</dbReference>
<dbReference type="InterPro" id="IPR051165">
    <property type="entry name" value="Multifunctional_ANK_Repeat"/>
</dbReference>
<dbReference type="Gene3D" id="1.25.40.20">
    <property type="entry name" value="Ankyrin repeat-containing domain"/>
    <property type="match status" value="3"/>
</dbReference>